<dbReference type="RefSeq" id="WP_155165454.1">
    <property type="nucleotide sequence ID" value="NZ_JAXXAX010000002.1"/>
</dbReference>
<reference evidence="5 6" key="1">
    <citation type="journal article" date="2019" name="Nat. Med.">
        <title>A library of human gut bacterial isolates paired with longitudinal multiomics data enables mechanistic microbiome research.</title>
        <authorList>
            <person name="Poyet M."/>
            <person name="Groussin M."/>
            <person name="Gibbons S.M."/>
            <person name="Avila-Pacheco J."/>
            <person name="Jiang X."/>
            <person name="Kearney S.M."/>
            <person name="Perrotta A.R."/>
            <person name="Berdy B."/>
            <person name="Zhao S."/>
            <person name="Lieberman T.D."/>
            <person name="Swanson P.K."/>
            <person name="Smith M."/>
            <person name="Roesemann S."/>
            <person name="Alexander J.E."/>
            <person name="Rich S.A."/>
            <person name="Livny J."/>
            <person name="Vlamakis H."/>
            <person name="Clish C."/>
            <person name="Bullock K."/>
            <person name="Deik A."/>
            <person name="Scott J."/>
            <person name="Pierce K.A."/>
            <person name="Xavier R.J."/>
            <person name="Alm E.J."/>
        </authorList>
    </citation>
    <scope>NUCLEOTIDE SEQUENCE [LARGE SCALE GENOMIC DNA]</scope>
    <source>
        <strain evidence="5 6">BIOML-A2</strain>
    </source>
</reference>
<organism evidence="5 6">
    <name type="scientific">Parasutterella excrementihominis</name>
    <dbReference type="NCBI Taxonomy" id="487175"/>
    <lineage>
        <taxon>Bacteria</taxon>
        <taxon>Pseudomonadati</taxon>
        <taxon>Pseudomonadota</taxon>
        <taxon>Betaproteobacteria</taxon>
        <taxon>Burkholderiales</taxon>
        <taxon>Sutterellaceae</taxon>
        <taxon>Parasutterella</taxon>
    </lineage>
</organism>
<dbReference type="InterPro" id="IPR005119">
    <property type="entry name" value="LysR_subst-bd"/>
</dbReference>
<evidence type="ECO:0000256" key="3">
    <source>
        <dbReference type="ARBA" id="ARBA00023125"/>
    </source>
</evidence>
<name>A0A6I3RXT3_9BURK</name>
<dbReference type="Gene3D" id="3.40.190.290">
    <property type="match status" value="1"/>
</dbReference>
<dbReference type="Pfam" id="PF03466">
    <property type="entry name" value="LysR_substrate"/>
    <property type="match status" value="1"/>
</dbReference>
<comment type="similarity">
    <text evidence="1">Belongs to the LysR transcriptional regulatory family.</text>
</comment>
<keyword evidence="4" id="KW-0804">Transcription</keyword>
<sequence length="315" mass="34786">MNIKQLQILDAVVRFGSYRKAAAHLRCSQSTITFQLKNLENSLGCFLFEKAGRHMVLTPAGRTALKEAQKILASHSVLMNLKGSKSSLTGRLRVGVNETLLEFMLIDVIKEFRLLAPEVFFEVEILDAYRLRSKVKDSGVDIGITFNMGDYPPPLIPLPLTACPLGLFASPTLEISESCFFLPGSVPELSVIAASVKSGPYGFFKRFLDRRGIRLGKTMQVGNMHIVKALLESGLGVSYMPKACVEKELAEGSLVEVPTGLGKIDLGLLLLKNANKEESAAASLLSKMIRTKLLDPNLRTTDFFERTCLMKRKFE</sequence>
<evidence type="ECO:0000256" key="4">
    <source>
        <dbReference type="ARBA" id="ARBA00023163"/>
    </source>
</evidence>
<dbReference type="InterPro" id="IPR036390">
    <property type="entry name" value="WH_DNA-bd_sf"/>
</dbReference>
<protein>
    <submittedName>
        <fullName evidence="5">LysR family transcriptional regulator</fullName>
    </submittedName>
</protein>
<proteinExistence type="inferred from homology"/>
<evidence type="ECO:0000313" key="5">
    <source>
        <dbReference type="EMBL" id="MTU42607.1"/>
    </source>
</evidence>
<evidence type="ECO:0000313" key="6">
    <source>
        <dbReference type="Proteomes" id="UP000462362"/>
    </source>
</evidence>
<dbReference type="Gene3D" id="1.10.10.10">
    <property type="entry name" value="Winged helix-like DNA-binding domain superfamily/Winged helix DNA-binding domain"/>
    <property type="match status" value="1"/>
</dbReference>
<evidence type="ECO:0000256" key="2">
    <source>
        <dbReference type="ARBA" id="ARBA00023015"/>
    </source>
</evidence>
<dbReference type="GO" id="GO:0003700">
    <property type="term" value="F:DNA-binding transcription factor activity"/>
    <property type="evidence" value="ECO:0007669"/>
    <property type="project" value="InterPro"/>
</dbReference>
<evidence type="ECO:0000256" key="1">
    <source>
        <dbReference type="ARBA" id="ARBA00009437"/>
    </source>
</evidence>
<dbReference type="SUPFAM" id="SSF53850">
    <property type="entry name" value="Periplasmic binding protein-like II"/>
    <property type="match status" value="1"/>
</dbReference>
<dbReference type="InterPro" id="IPR000847">
    <property type="entry name" value="LysR_HTH_N"/>
</dbReference>
<dbReference type="PROSITE" id="PS50931">
    <property type="entry name" value="HTH_LYSR"/>
    <property type="match status" value="1"/>
</dbReference>
<keyword evidence="2" id="KW-0805">Transcription regulation</keyword>
<gene>
    <name evidence="5" type="ORF">GMD42_03010</name>
</gene>
<dbReference type="AlphaFoldDB" id="A0A6I3RXT3"/>
<dbReference type="Gene3D" id="3.40.190.10">
    <property type="entry name" value="Periplasmic binding protein-like II"/>
    <property type="match status" value="1"/>
</dbReference>
<dbReference type="EMBL" id="WNCL01000006">
    <property type="protein sequence ID" value="MTU42607.1"/>
    <property type="molecule type" value="Genomic_DNA"/>
</dbReference>
<dbReference type="InterPro" id="IPR036388">
    <property type="entry name" value="WH-like_DNA-bd_sf"/>
</dbReference>
<dbReference type="PANTHER" id="PTHR30126:SF5">
    <property type="entry name" value="HTH-TYPE TRANSCRIPTIONAL ACTIVATOR CMPR"/>
    <property type="match status" value="1"/>
</dbReference>
<dbReference type="Pfam" id="PF00126">
    <property type="entry name" value="HTH_1"/>
    <property type="match status" value="1"/>
</dbReference>
<dbReference type="PANTHER" id="PTHR30126">
    <property type="entry name" value="HTH-TYPE TRANSCRIPTIONAL REGULATOR"/>
    <property type="match status" value="1"/>
</dbReference>
<keyword evidence="3" id="KW-0238">DNA-binding</keyword>
<accession>A0A6I3RXT3</accession>
<dbReference type="GO" id="GO:0000976">
    <property type="term" value="F:transcription cis-regulatory region binding"/>
    <property type="evidence" value="ECO:0007669"/>
    <property type="project" value="TreeGrafter"/>
</dbReference>
<dbReference type="Proteomes" id="UP000462362">
    <property type="component" value="Unassembled WGS sequence"/>
</dbReference>
<comment type="caution">
    <text evidence="5">The sequence shown here is derived from an EMBL/GenBank/DDBJ whole genome shotgun (WGS) entry which is preliminary data.</text>
</comment>
<dbReference type="CDD" id="cd05466">
    <property type="entry name" value="PBP2_LTTR_substrate"/>
    <property type="match status" value="1"/>
</dbReference>
<dbReference type="SUPFAM" id="SSF46785">
    <property type="entry name" value="Winged helix' DNA-binding domain"/>
    <property type="match status" value="1"/>
</dbReference>